<dbReference type="EC" id="3.4.23.12" evidence="4"/>
<keyword evidence="2 4" id="KW-0378">Hydrolase</keyword>
<keyword evidence="1" id="KW-0645">Protease</keyword>
<dbReference type="Gene3D" id="2.40.70.10">
    <property type="entry name" value="Acid Proteases"/>
    <property type="match status" value="1"/>
</dbReference>
<feature type="domain" description="Xylanase inhibitor C-terminal" evidence="3">
    <location>
        <begin position="116"/>
        <end position="268"/>
    </location>
</feature>
<evidence type="ECO:0000313" key="5">
    <source>
        <dbReference type="Proteomes" id="UP000238479"/>
    </source>
</evidence>
<evidence type="ECO:0000313" key="4">
    <source>
        <dbReference type="EMBL" id="PRQ41983.1"/>
    </source>
</evidence>
<evidence type="ECO:0000256" key="2">
    <source>
        <dbReference type="ARBA" id="ARBA00022801"/>
    </source>
</evidence>
<proteinExistence type="predicted"/>
<dbReference type="AlphaFoldDB" id="A0A2P6R6C3"/>
<dbReference type="SUPFAM" id="SSF50630">
    <property type="entry name" value="Acid proteases"/>
    <property type="match status" value="1"/>
</dbReference>
<dbReference type="PANTHER" id="PTHR47967">
    <property type="entry name" value="OS07G0603500 PROTEIN-RELATED"/>
    <property type="match status" value="1"/>
</dbReference>
<dbReference type="InterPro" id="IPR051708">
    <property type="entry name" value="Plant_Aspart_Prot_A1"/>
</dbReference>
<dbReference type="EMBL" id="PDCK01000041">
    <property type="protein sequence ID" value="PRQ41983.1"/>
    <property type="molecule type" value="Genomic_DNA"/>
</dbReference>
<dbReference type="Pfam" id="PF14541">
    <property type="entry name" value="TAXi_C"/>
    <property type="match status" value="1"/>
</dbReference>
<gene>
    <name evidence="4" type="ORF">RchiOBHm_Chr3g0452701</name>
</gene>
<organism evidence="4 5">
    <name type="scientific">Rosa chinensis</name>
    <name type="common">China rose</name>
    <dbReference type="NCBI Taxonomy" id="74649"/>
    <lineage>
        <taxon>Eukaryota</taxon>
        <taxon>Viridiplantae</taxon>
        <taxon>Streptophyta</taxon>
        <taxon>Embryophyta</taxon>
        <taxon>Tracheophyta</taxon>
        <taxon>Spermatophyta</taxon>
        <taxon>Magnoliopsida</taxon>
        <taxon>eudicotyledons</taxon>
        <taxon>Gunneridae</taxon>
        <taxon>Pentapetalae</taxon>
        <taxon>rosids</taxon>
        <taxon>fabids</taxon>
        <taxon>Rosales</taxon>
        <taxon>Rosaceae</taxon>
        <taxon>Rosoideae</taxon>
        <taxon>Rosoideae incertae sedis</taxon>
        <taxon>Rosa</taxon>
    </lineage>
</organism>
<keyword evidence="5" id="KW-1185">Reference proteome</keyword>
<dbReference type="STRING" id="74649.A0A2P6R6C3"/>
<sequence length="272" mass="30141">MYDAADTLGTKGYFGVDYFGRNQIAFGLGVNNTVVFDTGRKGDDLIAGTFGLGKGHPSSIINQLNYSRFAWCLPEKLRVQDPDHPPTLDLGGDAFINDTVPGRHTTPLAIDTSYNYINLTFIRLNGEIVYMAVNPSRPKATYVILDAGFPLTMLVNEAFYSLQGGVIRYFAKIYGWKPINKTKSGYDLCFDLPNNMSSGDIVFPRVEAEFLGGAVFELKRSFVTVEEVREVCMTLILLDPEGPNIVGAEQQMGFRFMIDYAQSSLTFAPNMC</sequence>
<dbReference type="Proteomes" id="UP000238479">
    <property type="component" value="Chromosome 3"/>
</dbReference>
<name>A0A2P6R6C3_ROSCH</name>
<evidence type="ECO:0000259" key="3">
    <source>
        <dbReference type="Pfam" id="PF14541"/>
    </source>
</evidence>
<dbReference type="InterPro" id="IPR032799">
    <property type="entry name" value="TAXi_C"/>
</dbReference>
<evidence type="ECO:0000256" key="1">
    <source>
        <dbReference type="ARBA" id="ARBA00022670"/>
    </source>
</evidence>
<reference evidence="4 5" key="1">
    <citation type="journal article" date="2018" name="Nat. Genet.">
        <title>The Rosa genome provides new insights in the design of modern roses.</title>
        <authorList>
            <person name="Bendahmane M."/>
        </authorList>
    </citation>
    <scope>NUCLEOTIDE SEQUENCE [LARGE SCALE GENOMIC DNA]</scope>
    <source>
        <strain evidence="5">cv. Old Blush</strain>
    </source>
</reference>
<dbReference type="Gramene" id="PRQ41983">
    <property type="protein sequence ID" value="PRQ41983"/>
    <property type="gene ID" value="RchiOBHm_Chr3g0452701"/>
</dbReference>
<protein>
    <submittedName>
        <fullName evidence="4">Putative nepenthesin</fullName>
        <ecNumber evidence="4">3.4.23.12</ecNumber>
    </submittedName>
</protein>
<accession>A0A2P6R6C3</accession>
<dbReference type="GO" id="GO:0006508">
    <property type="term" value="P:proteolysis"/>
    <property type="evidence" value="ECO:0007669"/>
    <property type="project" value="UniProtKB-KW"/>
</dbReference>
<dbReference type="GO" id="GO:0008233">
    <property type="term" value="F:peptidase activity"/>
    <property type="evidence" value="ECO:0007669"/>
    <property type="project" value="UniProtKB-KW"/>
</dbReference>
<dbReference type="InterPro" id="IPR021109">
    <property type="entry name" value="Peptidase_aspartic_dom_sf"/>
</dbReference>
<comment type="caution">
    <text evidence="4">The sequence shown here is derived from an EMBL/GenBank/DDBJ whole genome shotgun (WGS) entry which is preliminary data.</text>
</comment>